<gene>
    <name evidence="2" type="ORF">S12H4_58399</name>
</gene>
<feature type="coiled-coil region" evidence="1">
    <location>
        <begin position="23"/>
        <end position="57"/>
    </location>
</feature>
<evidence type="ECO:0000256" key="1">
    <source>
        <dbReference type="SAM" id="Coils"/>
    </source>
</evidence>
<accession>X1VZV9</accession>
<evidence type="ECO:0000313" key="2">
    <source>
        <dbReference type="EMBL" id="GAJ19135.1"/>
    </source>
</evidence>
<proteinExistence type="predicted"/>
<name>X1VZV9_9ZZZZ</name>
<keyword evidence="1" id="KW-0175">Coiled coil</keyword>
<organism evidence="2">
    <name type="scientific">marine sediment metagenome</name>
    <dbReference type="NCBI Taxonomy" id="412755"/>
    <lineage>
        <taxon>unclassified sequences</taxon>
        <taxon>metagenomes</taxon>
        <taxon>ecological metagenomes</taxon>
    </lineage>
</organism>
<comment type="caution">
    <text evidence="2">The sequence shown here is derived from an EMBL/GenBank/DDBJ whole genome shotgun (WGS) entry which is preliminary data.</text>
</comment>
<protein>
    <submittedName>
        <fullName evidence="2">Uncharacterized protein</fullName>
    </submittedName>
</protein>
<reference evidence="2" key="1">
    <citation type="journal article" date="2014" name="Front. Microbiol.">
        <title>High frequency of phylogenetically diverse reductive dehalogenase-homologous genes in deep subseafloor sedimentary metagenomes.</title>
        <authorList>
            <person name="Kawai M."/>
            <person name="Futagami T."/>
            <person name="Toyoda A."/>
            <person name="Takaki Y."/>
            <person name="Nishi S."/>
            <person name="Hori S."/>
            <person name="Arai W."/>
            <person name="Tsubouchi T."/>
            <person name="Morono Y."/>
            <person name="Uchiyama I."/>
            <person name="Ito T."/>
            <person name="Fujiyama A."/>
            <person name="Inagaki F."/>
            <person name="Takami H."/>
        </authorList>
    </citation>
    <scope>NUCLEOTIDE SEQUENCE</scope>
    <source>
        <strain evidence="2">Expedition CK06-06</strain>
    </source>
</reference>
<sequence length="58" mass="6881">MNAIDLLTREKLNCQYWLNRYTHECMKDDAREVKRELANIERALETLEAEAQRKAGVE</sequence>
<dbReference type="AlphaFoldDB" id="X1VZV9"/>
<dbReference type="EMBL" id="BARW01037922">
    <property type="protein sequence ID" value="GAJ19135.1"/>
    <property type="molecule type" value="Genomic_DNA"/>
</dbReference>